<evidence type="ECO:0008006" key="11">
    <source>
        <dbReference type="Google" id="ProtNLM"/>
    </source>
</evidence>
<dbReference type="EMBL" id="BMNL01000001">
    <property type="protein sequence ID" value="GGP19314.1"/>
    <property type="molecule type" value="Genomic_DNA"/>
</dbReference>
<proteinExistence type="predicted"/>
<evidence type="ECO:0000256" key="8">
    <source>
        <dbReference type="SAM" id="Phobius"/>
    </source>
</evidence>
<keyword evidence="10" id="KW-1185">Reference proteome</keyword>
<dbReference type="InterPro" id="IPR000701">
    <property type="entry name" value="SuccDH_FuR_B_TM-su"/>
</dbReference>
<evidence type="ECO:0000313" key="10">
    <source>
        <dbReference type="Proteomes" id="UP000610960"/>
    </source>
</evidence>
<keyword evidence="6" id="KW-0408">Iron</keyword>
<evidence type="ECO:0000256" key="4">
    <source>
        <dbReference type="ARBA" id="ARBA00022723"/>
    </source>
</evidence>
<dbReference type="AlphaFoldDB" id="A0A830GS48"/>
<dbReference type="Gene3D" id="1.20.1300.10">
    <property type="entry name" value="Fumarate reductase/succinate dehydrogenase, transmembrane subunit"/>
    <property type="match status" value="1"/>
</dbReference>
<evidence type="ECO:0000256" key="6">
    <source>
        <dbReference type="ARBA" id="ARBA00023004"/>
    </source>
</evidence>
<reference evidence="9" key="2">
    <citation type="submission" date="2020-09" db="EMBL/GenBank/DDBJ databases">
        <authorList>
            <person name="Sun Q."/>
            <person name="Ohkuma M."/>
        </authorList>
    </citation>
    <scope>NUCLEOTIDE SEQUENCE</scope>
    <source>
        <strain evidence="9">JCM 10088</strain>
    </source>
</reference>
<accession>A0A830GS48</accession>
<evidence type="ECO:0000313" key="9">
    <source>
        <dbReference type="EMBL" id="GGP19314.1"/>
    </source>
</evidence>
<dbReference type="InterPro" id="IPR034804">
    <property type="entry name" value="SQR/QFR_C/D"/>
</dbReference>
<sequence>MQKSKRVSPRWGLWLRGLDEWLVIFQKVSGLALALYLIGHVLAVSAALGFGHNVTQQQWNAIIFGVLEKPHIGPVSVGALLEYLVGVLLVIHGANGFRLILMQWFGIGLPKPSRHTFPRATPSPSAAAQRAYKYAVVIVTIVFIILATYDVFGALLGW</sequence>
<comment type="subcellular location">
    <subcellularLocation>
        <location evidence="1">Membrane</location>
    </subcellularLocation>
</comment>
<gene>
    <name evidence="9" type="ORF">GCM10007981_02500</name>
</gene>
<keyword evidence="4" id="KW-0479">Metal-binding</keyword>
<dbReference type="Proteomes" id="UP000610960">
    <property type="component" value="Unassembled WGS sequence"/>
</dbReference>
<reference evidence="9" key="1">
    <citation type="journal article" date="2014" name="Int. J. Syst. Evol. Microbiol.">
        <title>Complete genome sequence of Corynebacterium casei LMG S-19264T (=DSM 44701T), isolated from a smear-ripened cheese.</title>
        <authorList>
            <consortium name="US DOE Joint Genome Institute (JGI-PGF)"/>
            <person name="Walter F."/>
            <person name="Albersmeier A."/>
            <person name="Kalinowski J."/>
            <person name="Ruckert C."/>
        </authorList>
    </citation>
    <scope>NUCLEOTIDE SEQUENCE</scope>
    <source>
        <strain evidence="9">JCM 10088</strain>
    </source>
</reference>
<feature type="transmembrane region" description="Helical" evidence="8">
    <location>
        <begin position="131"/>
        <end position="152"/>
    </location>
</feature>
<evidence type="ECO:0000256" key="2">
    <source>
        <dbReference type="ARBA" id="ARBA00022617"/>
    </source>
</evidence>
<evidence type="ECO:0000256" key="3">
    <source>
        <dbReference type="ARBA" id="ARBA00022692"/>
    </source>
</evidence>
<dbReference type="SUPFAM" id="SSF81343">
    <property type="entry name" value="Fumarate reductase respiratory complex transmembrane subunits"/>
    <property type="match status" value="1"/>
</dbReference>
<dbReference type="RefSeq" id="WP_229657613.1">
    <property type="nucleotide sequence ID" value="NZ_BMNL01000001.1"/>
</dbReference>
<protein>
    <recommendedName>
        <fullName evidence="11">Succinate dehydrogenase</fullName>
    </recommendedName>
</protein>
<feature type="transmembrane region" description="Helical" evidence="8">
    <location>
        <begin position="21"/>
        <end position="50"/>
    </location>
</feature>
<keyword evidence="3 8" id="KW-0812">Transmembrane</keyword>
<feature type="transmembrane region" description="Helical" evidence="8">
    <location>
        <begin position="83"/>
        <end position="110"/>
    </location>
</feature>
<evidence type="ECO:0000256" key="5">
    <source>
        <dbReference type="ARBA" id="ARBA00022989"/>
    </source>
</evidence>
<evidence type="ECO:0000256" key="7">
    <source>
        <dbReference type="ARBA" id="ARBA00023136"/>
    </source>
</evidence>
<evidence type="ECO:0000256" key="1">
    <source>
        <dbReference type="ARBA" id="ARBA00004370"/>
    </source>
</evidence>
<organism evidence="9 10">
    <name type="scientific">Thermocladium modestius</name>
    <dbReference type="NCBI Taxonomy" id="62609"/>
    <lineage>
        <taxon>Archaea</taxon>
        <taxon>Thermoproteota</taxon>
        <taxon>Thermoprotei</taxon>
        <taxon>Thermoproteales</taxon>
        <taxon>Thermoproteaceae</taxon>
        <taxon>Thermocladium</taxon>
    </lineage>
</organism>
<name>A0A830GS48_9CREN</name>
<comment type="caution">
    <text evidence="9">The sequence shown here is derived from an EMBL/GenBank/DDBJ whole genome shotgun (WGS) entry which is preliminary data.</text>
</comment>
<dbReference type="GO" id="GO:0016020">
    <property type="term" value="C:membrane"/>
    <property type="evidence" value="ECO:0007669"/>
    <property type="project" value="UniProtKB-SubCell"/>
</dbReference>
<keyword evidence="5 8" id="KW-1133">Transmembrane helix</keyword>
<keyword evidence="2" id="KW-0349">Heme</keyword>
<keyword evidence="7 8" id="KW-0472">Membrane</keyword>
<dbReference type="GO" id="GO:0046872">
    <property type="term" value="F:metal ion binding"/>
    <property type="evidence" value="ECO:0007669"/>
    <property type="project" value="UniProtKB-KW"/>
</dbReference>
<dbReference type="Pfam" id="PF01127">
    <property type="entry name" value="Sdh_cyt"/>
    <property type="match status" value="1"/>
</dbReference>